<protein>
    <submittedName>
        <fullName evidence="4">Tetratricopeptide repeat family</fullName>
    </submittedName>
</protein>
<dbReference type="Pfam" id="PF13176">
    <property type="entry name" value="TPR_7"/>
    <property type="match status" value="1"/>
</dbReference>
<dbReference type="PANTHER" id="PTHR10098">
    <property type="entry name" value="RAPSYN-RELATED"/>
    <property type="match status" value="1"/>
</dbReference>
<feature type="repeat" description="TPR" evidence="1">
    <location>
        <begin position="70"/>
        <end position="103"/>
    </location>
</feature>
<dbReference type="PROSITE" id="PS50005">
    <property type="entry name" value="TPR"/>
    <property type="match status" value="8"/>
</dbReference>
<comment type="caution">
    <text evidence="4">The sequence shown here is derived from an EMBL/GenBank/DDBJ whole genome shotgun (WGS) entry which is preliminary data.</text>
</comment>
<evidence type="ECO:0000259" key="3">
    <source>
        <dbReference type="SMART" id="SM00331"/>
    </source>
</evidence>
<evidence type="ECO:0000313" key="5">
    <source>
        <dbReference type="Proteomes" id="UP000004095"/>
    </source>
</evidence>
<dbReference type="InterPro" id="IPR011990">
    <property type="entry name" value="TPR-like_helical_dom_sf"/>
</dbReference>
<feature type="repeat" description="TPR" evidence="1">
    <location>
        <begin position="230"/>
        <end position="263"/>
    </location>
</feature>
<dbReference type="InterPro" id="IPR006597">
    <property type="entry name" value="Sel1-like"/>
</dbReference>
<evidence type="ECO:0000313" key="4">
    <source>
        <dbReference type="EMBL" id="EAY27089.1"/>
    </source>
</evidence>
<dbReference type="eggNOG" id="COG0457">
    <property type="taxonomic scope" value="Bacteria"/>
</dbReference>
<dbReference type="Gene3D" id="3.60.40.10">
    <property type="entry name" value="PPM-type phosphatase domain"/>
    <property type="match status" value="1"/>
</dbReference>
<dbReference type="InterPro" id="IPR001932">
    <property type="entry name" value="PPM-type_phosphatase-like_dom"/>
</dbReference>
<dbReference type="PROSITE" id="PS50293">
    <property type="entry name" value="TPR_REGION"/>
    <property type="match status" value="3"/>
</dbReference>
<keyword evidence="1" id="KW-0802">TPR repeat</keyword>
<feature type="repeat" description="TPR" evidence="1">
    <location>
        <begin position="310"/>
        <end position="343"/>
    </location>
</feature>
<keyword evidence="5" id="KW-1185">Reference proteome</keyword>
<dbReference type="PANTHER" id="PTHR10098:SF108">
    <property type="entry name" value="TETRATRICOPEPTIDE REPEAT PROTEIN 28"/>
    <property type="match status" value="1"/>
</dbReference>
<dbReference type="Pfam" id="PF00515">
    <property type="entry name" value="TPR_1"/>
    <property type="match status" value="1"/>
</dbReference>
<dbReference type="EMBL" id="AAWS01000026">
    <property type="protein sequence ID" value="EAY27089.1"/>
    <property type="molecule type" value="Genomic_DNA"/>
</dbReference>
<reference evidence="4 5" key="1">
    <citation type="submission" date="2007-01" db="EMBL/GenBank/DDBJ databases">
        <authorList>
            <person name="Haygood M."/>
            <person name="Podell S."/>
            <person name="Anderson C."/>
            <person name="Hopkinson B."/>
            <person name="Roe K."/>
            <person name="Barbeau K."/>
            <person name="Gaasterland T."/>
            <person name="Ferriera S."/>
            <person name="Johnson J."/>
            <person name="Kravitz S."/>
            <person name="Beeson K."/>
            <person name="Sutton G."/>
            <person name="Rogers Y.-H."/>
            <person name="Friedman R."/>
            <person name="Frazier M."/>
            <person name="Venter J.C."/>
        </authorList>
    </citation>
    <scope>NUCLEOTIDE SEQUENCE [LARGE SCALE GENOMIC DNA]</scope>
    <source>
        <strain evidence="4 5">ATCC 23134</strain>
    </source>
</reference>
<evidence type="ECO:0000256" key="2">
    <source>
        <dbReference type="SAM" id="Phobius"/>
    </source>
</evidence>
<keyword evidence="2" id="KW-0812">Transmembrane</keyword>
<dbReference type="eggNOG" id="COG2208">
    <property type="taxonomic scope" value="Bacteria"/>
</dbReference>
<dbReference type="InterPro" id="IPR019734">
    <property type="entry name" value="TPR_rpt"/>
</dbReference>
<dbReference type="SMART" id="SM00671">
    <property type="entry name" value="SEL1"/>
    <property type="match status" value="6"/>
</dbReference>
<keyword evidence="2" id="KW-0472">Membrane</keyword>
<feature type="repeat" description="TPR" evidence="1">
    <location>
        <begin position="190"/>
        <end position="223"/>
    </location>
</feature>
<dbReference type="SUPFAM" id="SSF48452">
    <property type="entry name" value="TPR-like"/>
    <property type="match status" value="3"/>
</dbReference>
<keyword evidence="2" id="KW-1133">Transmembrane helix</keyword>
<feature type="repeat" description="TPR" evidence="1">
    <location>
        <begin position="510"/>
        <end position="543"/>
    </location>
</feature>
<gene>
    <name evidence="4" type="ORF">M23134_08363</name>
</gene>
<sequence>MLPILVTAQNKRLIDSLSQRLKNTASDKQKIELYNSIAWQYRRTHLSKNQHYAQQALQLSEQIGTAEGKAEAYYAMGGGLMESGKYDEASKLYHRVLSISKNVQYSLGQAKGYNGLGALHEYKQSYAQSIMYHRKSLEIKLRIGILPEVANSYYNIGNTYRRWEKYDSAAVYIHKATQMALRIGRTGQAADSYDILAIIKENQGKFTEALEHYVRAISLWEKMGNHAQTALIYNDKGYLYQRMGEFAKALYAHNKALALYKRINYIKGCSRVYFGLGSLYWRQNKYTQAIKYYRQALQIDLQLNRQMHAASAYQNIGGLYSDQAKYKEALHYYRKSLEIRLKSGNKYQIAKSYLYIGQVYKNKNEYNKARKYYLKIIAMKNQLNDDIHIAKTYYGLGVTYWYSGNYPKALDYYQKALSTYQKNNHKEEIARCYDAIGIVHAQQQNYALALKFLLESEMLKKQLNDKSSLIYCYNNIGNLYQDNHQYFLAKAYFEKALTLAKSINAPQEIANTYLQLGYLEVKKKNPSQAIAYFSKVKKMNNINTEALLQVKIYWGVACVYLKDFPEALLLLNEGLKTAQKQHRLLLVKVAAKNQAKAYEALGSYKKAYNSHQIFKEVSDSLNNVKVTRKITLLQARHTFNQEKDSMQRVQAQEKALFQNKMIQKDLTNRLQSRTLLFVSLGLLTTLLFAFYINKSRQVKQQLNHILINQQQELKYKNEILEMSKEEITTQRDMLEEQKQVLSLYKDRTGQSFRSARRIQKAFLPSKEYLSSIFSDFFVLYLPKDVVSGDFYWATEVNNTKLMVVGDCTGHGVSGAFTTMITHKLLDQVINVEQTICPVTILNKMQDAFQQKLMDDKNRYVDIGLDVTVLAIEPKQSQVQINFAGARQSLCYMLPQNNKIHYIPGTRKSIGGMRLKNRKFENHQILFPEGSLLYMGSDGLADQSNSDSKRFGTNRLLEMLEKNYQLSMKRQKNKLMNELFKYMEGVEQRDDILWVGVKL</sequence>
<feature type="transmembrane region" description="Helical" evidence="2">
    <location>
        <begin position="674"/>
        <end position="692"/>
    </location>
</feature>
<dbReference type="AlphaFoldDB" id="A1ZR00"/>
<feature type="domain" description="PPM-type phosphatase" evidence="3">
    <location>
        <begin position="771"/>
        <end position="998"/>
    </location>
</feature>
<dbReference type="SMART" id="SM00028">
    <property type="entry name" value="TPR"/>
    <property type="match status" value="13"/>
</dbReference>
<evidence type="ECO:0000256" key="1">
    <source>
        <dbReference type="PROSITE-ProRule" id="PRU00339"/>
    </source>
</evidence>
<dbReference type="Gene3D" id="1.25.40.10">
    <property type="entry name" value="Tetratricopeptide repeat domain"/>
    <property type="match status" value="4"/>
</dbReference>
<proteinExistence type="predicted"/>
<name>A1ZR00_MICM2</name>
<dbReference type="Pfam" id="PF13424">
    <property type="entry name" value="TPR_12"/>
    <property type="match status" value="5"/>
</dbReference>
<dbReference type="Proteomes" id="UP000004095">
    <property type="component" value="Unassembled WGS sequence"/>
</dbReference>
<dbReference type="SMART" id="SM00331">
    <property type="entry name" value="PP2C_SIG"/>
    <property type="match status" value="1"/>
</dbReference>
<feature type="repeat" description="TPR" evidence="1">
    <location>
        <begin position="270"/>
        <end position="303"/>
    </location>
</feature>
<organism evidence="4 5">
    <name type="scientific">Microscilla marina ATCC 23134</name>
    <dbReference type="NCBI Taxonomy" id="313606"/>
    <lineage>
        <taxon>Bacteria</taxon>
        <taxon>Pseudomonadati</taxon>
        <taxon>Bacteroidota</taxon>
        <taxon>Cytophagia</taxon>
        <taxon>Cytophagales</taxon>
        <taxon>Microscillaceae</taxon>
        <taxon>Microscilla</taxon>
    </lineage>
</organism>
<dbReference type="InterPro" id="IPR036457">
    <property type="entry name" value="PPM-type-like_dom_sf"/>
</dbReference>
<feature type="repeat" description="TPR" evidence="1">
    <location>
        <begin position="350"/>
        <end position="383"/>
    </location>
</feature>
<dbReference type="Pfam" id="PF07228">
    <property type="entry name" value="SpoIIE"/>
    <property type="match status" value="1"/>
</dbReference>
<feature type="repeat" description="TPR" evidence="1">
    <location>
        <begin position="390"/>
        <end position="423"/>
    </location>
</feature>
<accession>A1ZR00</accession>